<proteinExistence type="predicted"/>
<dbReference type="PANTHER" id="PTHR33418:SF1">
    <property type="entry name" value="HELICASE-ASSOCIATED DOMAIN-CONTAINING PROTEIN"/>
    <property type="match status" value="1"/>
</dbReference>
<dbReference type="Gene3D" id="6.10.140.530">
    <property type="match status" value="2"/>
</dbReference>
<name>A0AAD2CMB7_9STRA</name>
<comment type="caution">
    <text evidence="2">The sequence shown here is derived from an EMBL/GenBank/DDBJ whole genome shotgun (WGS) entry which is preliminary data.</text>
</comment>
<organism evidence="2 3">
    <name type="scientific">Cylindrotheca closterium</name>
    <dbReference type="NCBI Taxonomy" id="2856"/>
    <lineage>
        <taxon>Eukaryota</taxon>
        <taxon>Sar</taxon>
        <taxon>Stramenopiles</taxon>
        <taxon>Ochrophyta</taxon>
        <taxon>Bacillariophyta</taxon>
        <taxon>Bacillariophyceae</taxon>
        <taxon>Bacillariophycidae</taxon>
        <taxon>Bacillariales</taxon>
        <taxon>Bacillariaceae</taxon>
        <taxon>Cylindrotheca</taxon>
    </lineage>
</organism>
<feature type="domain" description="Helicase-associated" evidence="1">
    <location>
        <begin position="238"/>
        <end position="305"/>
    </location>
</feature>
<dbReference type="AlphaFoldDB" id="A0AAD2CMB7"/>
<sequence length="333" mass="38265">MGKENPFEQNVAIQQQGEIGRFVHSPMARSKSSMIIAMDFSLDNSPSMDRTSQTNFILNSSDIYEPLPITATSIHEEDRPGGVGIHSFITLASTKLDSLPEIDDDAILFDRLAEVCSLGTIASSIKRASPIEGMCHSEEPLRKKQKHVDAESEDESCPRFRPYQQKHWDEQFEGLLTFRADRGHCCVPHDYENNKLLSRWVRRQRYQYKLKQENKKSTMTDARILKLNNIGFVWDSHAATWSERLSELTDYLRKTGNCNVPATYPPNPPLSTWVKCQRRQYKLFNKGLPSNMTMERVEALGMLGFEWDRSNGKRNRRQTNPKSNVFCALTEEL</sequence>
<evidence type="ECO:0000259" key="1">
    <source>
        <dbReference type="Pfam" id="PF03457"/>
    </source>
</evidence>
<reference evidence="2" key="1">
    <citation type="submission" date="2023-08" db="EMBL/GenBank/DDBJ databases">
        <authorList>
            <person name="Audoor S."/>
            <person name="Bilcke G."/>
        </authorList>
    </citation>
    <scope>NUCLEOTIDE SEQUENCE</scope>
</reference>
<keyword evidence="3" id="KW-1185">Reference proteome</keyword>
<evidence type="ECO:0000313" key="2">
    <source>
        <dbReference type="EMBL" id="CAJ1937578.1"/>
    </source>
</evidence>
<dbReference type="InterPro" id="IPR005114">
    <property type="entry name" value="Helicase_assoc"/>
</dbReference>
<feature type="domain" description="Helicase-associated" evidence="1">
    <location>
        <begin position="165"/>
        <end position="232"/>
    </location>
</feature>
<gene>
    <name evidence="2" type="ORF">CYCCA115_LOCUS5714</name>
</gene>
<dbReference type="Proteomes" id="UP001295423">
    <property type="component" value="Unassembled WGS sequence"/>
</dbReference>
<dbReference type="Pfam" id="PF03457">
    <property type="entry name" value="HA"/>
    <property type="match status" value="2"/>
</dbReference>
<dbReference type="EMBL" id="CAKOGP040000668">
    <property type="protein sequence ID" value="CAJ1937578.1"/>
    <property type="molecule type" value="Genomic_DNA"/>
</dbReference>
<accession>A0AAD2CMB7</accession>
<dbReference type="PANTHER" id="PTHR33418">
    <property type="entry name" value="HELICASE-ASSOCIATED"/>
    <property type="match status" value="1"/>
</dbReference>
<protein>
    <recommendedName>
        <fullName evidence="1">Helicase-associated domain-containing protein</fullName>
    </recommendedName>
</protein>
<evidence type="ECO:0000313" key="3">
    <source>
        <dbReference type="Proteomes" id="UP001295423"/>
    </source>
</evidence>